<dbReference type="GO" id="GO:0006024">
    <property type="term" value="P:glycosaminoglycan biosynthetic process"/>
    <property type="evidence" value="ECO:0007669"/>
    <property type="project" value="TreeGrafter"/>
</dbReference>
<protein>
    <submittedName>
        <fullName evidence="4">UDP-glucose 6-dehydrogenase</fullName>
    </submittedName>
</protein>
<dbReference type="Pfam" id="PF03721">
    <property type="entry name" value="UDPG_MGDP_dh_N"/>
    <property type="match status" value="1"/>
</dbReference>
<dbReference type="GO" id="GO:0005634">
    <property type="term" value="C:nucleus"/>
    <property type="evidence" value="ECO:0007669"/>
    <property type="project" value="TreeGrafter"/>
</dbReference>
<feature type="region of interest" description="Disordered" evidence="2">
    <location>
        <begin position="28"/>
        <end position="56"/>
    </location>
</feature>
<dbReference type="EMBL" id="CASHTH010000269">
    <property type="protein sequence ID" value="CAI7996469.1"/>
    <property type="molecule type" value="Genomic_DNA"/>
</dbReference>
<comment type="catalytic activity">
    <reaction evidence="1">
        <text>UDP-alpha-D-glucose + 2 NAD(+) + H2O = UDP-alpha-D-glucuronate + 2 NADH + 3 H(+)</text>
        <dbReference type="Rhea" id="RHEA:23596"/>
        <dbReference type="ChEBI" id="CHEBI:15377"/>
        <dbReference type="ChEBI" id="CHEBI:15378"/>
        <dbReference type="ChEBI" id="CHEBI:57540"/>
        <dbReference type="ChEBI" id="CHEBI:57945"/>
        <dbReference type="ChEBI" id="CHEBI:58052"/>
        <dbReference type="ChEBI" id="CHEBI:58885"/>
        <dbReference type="EC" id="1.1.1.22"/>
    </reaction>
</comment>
<dbReference type="GO" id="GO:0003979">
    <property type="term" value="F:UDP-glucose 6-dehydrogenase activity"/>
    <property type="evidence" value="ECO:0007669"/>
    <property type="project" value="UniProtKB-EC"/>
</dbReference>
<dbReference type="InterPro" id="IPR001732">
    <property type="entry name" value="UDP-Glc/GDP-Man_DH_N"/>
</dbReference>
<feature type="compositionally biased region" description="Polar residues" evidence="2">
    <location>
        <begin position="33"/>
        <end position="56"/>
    </location>
</feature>
<comment type="caution">
    <text evidence="4">The sequence shown here is derived from an EMBL/GenBank/DDBJ whole genome shotgun (WGS) entry which is preliminary data.</text>
</comment>
<dbReference type="SUPFAM" id="SSF51735">
    <property type="entry name" value="NAD(P)-binding Rossmann-fold domains"/>
    <property type="match status" value="1"/>
</dbReference>
<evidence type="ECO:0000256" key="1">
    <source>
        <dbReference type="ARBA" id="ARBA00047473"/>
    </source>
</evidence>
<dbReference type="InterPro" id="IPR028356">
    <property type="entry name" value="UDPglc_DH_euk"/>
</dbReference>
<dbReference type="Proteomes" id="UP001174909">
    <property type="component" value="Unassembled WGS sequence"/>
</dbReference>
<dbReference type="PANTHER" id="PTHR11374">
    <property type="entry name" value="UDP-GLUCOSE DEHYDROGENASE/UDP-MANNAC DEHYDROGENASE"/>
    <property type="match status" value="1"/>
</dbReference>
<sequence length="137" mass="14514">MSEPVVVRRSAVSELVTWAVPRAASLPAMSGYSGDSSGPEPTSASMPGTQTISPISNPGLQEIVEKVRGTNLFFTTDTETAIIEADLIFISVNTPTKTFGVGKGTCAGSEIRGVCREKDRRDCQATKISRVKRAPSP</sequence>
<organism evidence="4 5">
    <name type="scientific">Geodia barretti</name>
    <name type="common">Barrett's horny sponge</name>
    <dbReference type="NCBI Taxonomy" id="519541"/>
    <lineage>
        <taxon>Eukaryota</taxon>
        <taxon>Metazoa</taxon>
        <taxon>Porifera</taxon>
        <taxon>Demospongiae</taxon>
        <taxon>Heteroscleromorpha</taxon>
        <taxon>Tetractinellida</taxon>
        <taxon>Astrophorina</taxon>
        <taxon>Geodiidae</taxon>
        <taxon>Geodia</taxon>
    </lineage>
</organism>
<evidence type="ECO:0000313" key="4">
    <source>
        <dbReference type="EMBL" id="CAI7996469.1"/>
    </source>
</evidence>
<accession>A0AA35VX63</accession>
<feature type="domain" description="UDP-glucose/GDP-mannose dehydrogenase N-terminal" evidence="3">
    <location>
        <begin position="51"/>
        <end position="98"/>
    </location>
</feature>
<evidence type="ECO:0000313" key="5">
    <source>
        <dbReference type="Proteomes" id="UP001174909"/>
    </source>
</evidence>
<evidence type="ECO:0000256" key="2">
    <source>
        <dbReference type="SAM" id="MobiDB-lite"/>
    </source>
</evidence>
<keyword evidence="5" id="KW-1185">Reference proteome</keyword>
<dbReference type="PANTHER" id="PTHR11374:SF3">
    <property type="entry name" value="UDP-GLUCOSE 6-DEHYDROGENASE"/>
    <property type="match status" value="1"/>
</dbReference>
<name>A0AA35VX63_GEOBA</name>
<evidence type="ECO:0000259" key="3">
    <source>
        <dbReference type="Pfam" id="PF03721"/>
    </source>
</evidence>
<gene>
    <name evidence="4" type="ORF">GBAR_LOCUS1875</name>
</gene>
<dbReference type="GO" id="GO:0051287">
    <property type="term" value="F:NAD binding"/>
    <property type="evidence" value="ECO:0007669"/>
    <property type="project" value="InterPro"/>
</dbReference>
<dbReference type="InterPro" id="IPR036291">
    <property type="entry name" value="NAD(P)-bd_dom_sf"/>
</dbReference>
<reference evidence="4" key="1">
    <citation type="submission" date="2023-03" db="EMBL/GenBank/DDBJ databases">
        <authorList>
            <person name="Steffen K."/>
            <person name="Cardenas P."/>
        </authorList>
    </citation>
    <scope>NUCLEOTIDE SEQUENCE</scope>
</reference>
<dbReference type="AlphaFoldDB" id="A0AA35VX63"/>
<proteinExistence type="predicted"/>
<dbReference type="Gene3D" id="3.40.50.720">
    <property type="entry name" value="NAD(P)-binding Rossmann-like Domain"/>
    <property type="match status" value="1"/>
</dbReference>